<accession>A0ABY5UXX6</accession>
<dbReference type="GeneID" id="82891343"/>
<organism evidence="2 3">
    <name type="scientific">Alistipes ihumii AP11</name>
    <dbReference type="NCBI Taxonomy" id="1211813"/>
    <lineage>
        <taxon>Bacteria</taxon>
        <taxon>Pseudomonadati</taxon>
        <taxon>Bacteroidota</taxon>
        <taxon>Bacteroidia</taxon>
        <taxon>Bacteroidales</taxon>
        <taxon>Rikenellaceae</taxon>
        <taxon>Alistipes</taxon>
    </lineage>
</organism>
<evidence type="ECO:0000256" key="1">
    <source>
        <dbReference type="SAM" id="Phobius"/>
    </source>
</evidence>
<keyword evidence="3" id="KW-1185">Reference proteome</keyword>
<keyword evidence="1" id="KW-1133">Transmembrane helix</keyword>
<keyword evidence="1" id="KW-0472">Membrane</keyword>
<dbReference type="RefSeq" id="WP_019246078.1">
    <property type="nucleotide sequence ID" value="NZ_CAPH01000013.1"/>
</dbReference>
<proteinExistence type="predicted"/>
<keyword evidence="1" id="KW-0812">Transmembrane</keyword>
<dbReference type="EMBL" id="CP102294">
    <property type="protein sequence ID" value="UWN56294.1"/>
    <property type="molecule type" value="Genomic_DNA"/>
</dbReference>
<sequence length="118" mass="13950">MRTDDRFRPKGRGRNRWRIAFWIYLASTALLFLWKSYVVIDQGVTIAYLEESYADTDADLRTVAEIINRACRSKAEVERLLSRHRLYGYMDFETDTIGLEKMVLIFENDTLKAVAEYR</sequence>
<name>A0ABY5UXX6_9BACT</name>
<feature type="transmembrane region" description="Helical" evidence="1">
    <location>
        <begin position="21"/>
        <end position="40"/>
    </location>
</feature>
<evidence type="ECO:0000313" key="3">
    <source>
        <dbReference type="Proteomes" id="UP001059295"/>
    </source>
</evidence>
<dbReference type="Proteomes" id="UP001059295">
    <property type="component" value="Chromosome"/>
</dbReference>
<evidence type="ECO:0000313" key="2">
    <source>
        <dbReference type="EMBL" id="UWN56294.1"/>
    </source>
</evidence>
<protein>
    <submittedName>
        <fullName evidence="2">Uncharacterized protein</fullName>
    </submittedName>
</protein>
<gene>
    <name evidence="2" type="ORF">NQ491_06375</name>
</gene>
<reference evidence="2" key="1">
    <citation type="journal article" date="2022" name="Cell">
        <title>Design, construction, and in vivo augmentation of a complex gut microbiome.</title>
        <authorList>
            <person name="Cheng A.G."/>
            <person name="Ho P.Y."/>
            <person name="Aranda-Diaz A."/>
            <person name="Jain S."/>
            <person name="Yu F.B."/>
            <person name="Meng X."/>
            <person name="Wang M."/>
            <person name="Iakiviak M."/>
            <person name="Nagashima K."/>
            <person name="Zhao A."/>
            <person name="Murugkar P."/>
            <person name="Patil A."/>
            <person name="Atabakhsh K."/>
            <person name="Weakley A."/>
            <person name="Yan J."/>
            <person name="Brumbaugh A.R."/>
            <person name="Higginbottom S."/>
            <person name="Dimas A."/>
            <person name="Shiver A.L."/>
            <person name="Deutschbauer A."/>
            <person name="Neff N."/>
            <person name="Sonnenburg J.L."/>
            <person name="Huang K.C."/>
            <person name="Fischbach M.A."/>
        </authorList>
    </citation>
    <scope>NUCLEOTIDE SEQUENCE</scope>
    <source>
        <strain evidence="2">AP11</strain>
    </source>
</reference>